<reference evidence="2 3" key="1">
    <citation type="journal article" date="2018" name="Front. Plant Sci.">
        <title>Red Clover (Trifolium pratense) and Zigzag Clover (T. medium) - A Picture of Genomic Similarities and Differences.</title>
        <authorList>
            <person name="Dluhosova J."/>
            <person name="Istvanek J."/>
            <person name="Nedelnik J."/>
            <person name="Repkova J."/>
        </authorList>
    </citation>
    <scope>NUCLEOTIDE SEQUENCE [LARGE SCALE GENOMIC DNA]</scope>
    <source>
        <strain evidence="3">cv. 10/8</strain>
        <tissue evidence="2">Leaf</tissue>
    </source>
</reference>
<dbReference type="EMBL" id="LXQA011087126">
    <property type="protein sequence ID" value="MCI84279.1"/>
    <property type="molecule type" value="Genomic_DNA"/>
</dbReference>
<protein>
    <submittedName>
        <fullName evidence="2">Uncharacterized protein</fullName>
    </submittedName>
</protein>
<evidence type="ECO:0000313" key="2">
    <source>
        <dbReference type="EMBL" id="MCI84279.1"/>
    </source>
</evidence>
<keyword evidence="3" id="KW-1185">Reference proteome</keyword>
<dbReference type="Proteomes" id="UP000265520">
    <property type="component" value="Unassembled WGS sequence"/>
</dbReference>
<dbReference type="AlphaFoldDB" id="A0A392VAJ7"/>
<organism evidence="2 3">
    <name type="scientific">Trifolium medium</name>
    <dbReference type="NCBI Taxonomy" id="97028"/>
    <lineage>
        <taxon>Eukaryota</taxon>
        <taxon>Viridiplantae</taxon>
        <taxon>Streptophyta</taxon>
        <taxon>Embryophyta</taxon>
        <taxon>Tracheophyta</taxon>
        <taxon>Spermatophyta</taxon>
        <taxon>Magnoliopsida</taxon>
        <taxon>eudicotyledons</taxon>
        <taxon>Gunneridae</taxon>
        <taxon>Pentapetalae</taxon>
        <taxon>rosids</taxon>
        <taxon>fabids</taxon>
        <taxon>Fabales</taxon>
        <taxon>Fabaceae</taxon>
        <taxon>Papilionoideae</taxon>
        <taxon>50 kb inversion clade</taxon>
        <taxon>NPAAA clade</taxon>
        <taxon>Hologalegina</taxon>
        <taxon>IRL clade</taxon>
        <taxon>Trifolieae</taxon>
        <taxon>Trifolium</taxon>
    </lineage>
</organism>
<accession>A0A392VAJ7</accession>
<feature type="non-terminal residue" evidence="2">
    <location>
        <position position="23"/>
    </location>
</feature>
<feature type="region of interest" description="Disordered" evidence="1">
    <location>
        <begin position="1"/>
        <end position="23"/>
    </location>
</feature>
<sequence length="23" mass="2309">MRSIPHQAKGHGDDSVLSSTGGA</sequence>
<name>A0A392VAJ7_9FABA</name>
<evidence type="ECO:0000313" key="3">
    <source>
        <dbReference type="Proteomes" id="UP000265520"/>
    </source>
</evidence>
<evidence type="ECO:0000256" key="1">
    <source>
        <dbReference type="SAM" id="MobiDB-lite"/>
    </source>
</evidence>
<proteinExistence type="predicted"/>
<comment type="caution">
    <text evidence="2">The sequence shown here is derived from an EMBL/GenBank/DDBJ whole genome shotgun (WGS) entry which is preliminary data.</text>
</comment>